<evidence type="ECO:0000313" key="3">
    <source>
        <dbReference type="EMBL" id="MFC5888537.1"/>
    </source>
</evidence>
<protein>
    <submittedName>
        <fullName evidence="3">Nuclease-related domain-containing protein</fullName>
    </submittedName>
</protein>
<comment type="caution">
    <text evidence="3">The sequence shown here is derived from an EMBL/GenBank/DDBJ whole genome shotgun (WGS) entry which is preliminary data.</text>
</comment>
<gene>
    <name evidence="3" type="ORF">ACFP0N_26575</name>
</gene>
<dbReference type="Proteomes" id="UP001596067">
    <property type="component" value="Unassembled WGS sequence"/>
</dbReference>
<organism evidence="3 4">
    <name type="scientific">Kitasatospora aburaviensis</name>
    <dbReference type="NCBI Taxonomy" id="67265"/>
    <lineage>
        <taxon>Bacteria</taxon>
        <taxon>Bacillati</taxon>
        <taxon>Actinomycetota</taxon>
        <taxon>Actinomycetes</taxon>
        <taxon>Kitasatosporales</taxon>
        <taxon>Streptomycetaceae</taxon>
        <taxon>Kitasatospora</taxon>
    </lineage>
</organism>
<evidence type="ECO:0000259" key="2">
    <source>
        <dbReference type="PROSITE" id="PS50965"/>
    </source>
</evidence>
<accession>A0ABW1F3M6</accession>
<dbReference type="Pfam" id="PF08378">
    <property type="entry name" value="NERD"/>
    <property type="match status" value="1"/>
</dbReference>
<feature type="domain" description="NERD" evidence="2">
    <location>
        <begin position="148"/>
        <end position="259"/>
    </location>
</feature>
<feature type="region of interest" description="Disordered" evidence="1">
    <location>
        <begin position="62"/>
        <end position="94"/>
    </location>
</feature>
<evidence type="ECO:0000256" key="1">
    <source>
        <dbReference type="SAM" id="MobiDB-lite"/>
    </source>
</evidence>
<name>A0ABW1F3M6_9ACTN</name>
<dbReference type="PROSITE" id="PS50965">
    <property type="entry name" value="NERD"/>
    <property type="match status" value="1"/>
</dbReference>
<keyword evidence="4" id="KW-1185">Reference proteome</keyword>
<dbReference type="EMBL" id="JBHSOD010000041">
    <property type="protein sequence ID" value="MFC5888537.1"/>
    <property type="molecule type" value="Genomic_DNA"/>
</dbReference>
<feature type="compositionally biased region" description="Polar residues" evidence="1">
    <location>
        <begin position="75"/>
        <end position="84"/>
    </location>
</feature>
<proteinExistence type="predicted"/>
<evidence type="ECO:0000313" key="4">
    <source>
        <dbReference type="Proteomes" id="UP001596067"/>
    </source>
</evidence>
<dbReference type="InterPro" id="IPR011528">
    <property type="entry name" value="NERD"/>
</dbReference>
<dbReference type="RefSeq" id="WP_345330408.1">
    <property type="nucleotide sequence ID" value="NZ_BAAAVH010000113.1"/>
</dbReference>
<reference evidence="4" key="1">
    <citation type="journal article" date="2019" name="Int. J. Syst. Evol. Microbiol.">
        <title>The Global Catalogue of Microorganisms (GCM) 10K type strain sequencing project: providing services to taxonomists for standard genome sequencing and annotation.</title>
        <authorList>
            <consortium name="The Broad Institute Genomics Platform"/>
            <consortium name="The Broad Institute Genome Sequencing Center for Infectious Disease"/>
            <person name="Wu L."/>
            <person name="Ma J."/>
        </authorList>
    </citation>
    <scope>NUCLEOTIDE SEQUENCE [LARGE SCALE GENOMIC DNA]</scope>
    <source>
        <strain evidence="4">CGMCC 4.1469</strain>
    </source>
</reference>
<sequence length="314" mass="34358">MTELVVKQWRVPGKERLYVNKAGARGDSVAWLDCRTGVVTVDIPEFEAVALAKVEEWCRTSGDHVPPRTVRRQGKGNQPENVTPSPLPQPRTEVPFLPPMREEDDLARNLPGAGLESLVRESEGRYNLLVRLAAKISRQRLGDSHTLRGLEGEQIVGAGLEPLKAAGWKVLHGVPLPSGSNIDHVVIGPPGVFTVNSKHHPGATVWVGDKIVKVNRNGFPYLENSEFEAGRTARLLSEWCGFDVPVHPVIAVVGAQKITLGATPGVAVIDGEQIASVLPSRPAELSPNRVDRVFTVARHRYVWSQIGKRGRKPR</sequence>